<evidence type="ECO:0000256" key="5">
    <source>
        <dbReference type="SAM" id="MobiDB-lite"/>
    </source>
</evidence>
<dbReference type="PRINTS" id="PR01790">
    <property type="entry name" value="SMP30FAMILY"/>
</dbReference>
<evidence type="ECO:0000259" key="7">
    <source>
        <dbReference type="Pfam" id="PF08450"/>
    </source>
</evidence>
<dbReference type="InterPro" id="IPR013658">
    <property type="entry name" value="SGL"/>
</dbReference>
<keyword evidence="4" id="KW-0479">Metal-binding</keyword>
<dbReference type="Pfam" id="PF08450">
    <property type="entry name" value="SGL"/>
    <property type="match status" value="1"/>
</dbReference>
<gene>
    <name evidence="8" type="ORF">C8E87_0106</name>
</gene>
<feature type="active site" description="Proton donor/acceptor" evidence="3">
    <location>
        <position position="313"/>
    </location>
</feature>
<evidence type="ECO:0000256" key="4">
    <source>
        <dbReference type="PIRSR" id="PIRSR605511-2"/>
    </source>
</evidence>
<keyword evidence="9" id="KW-1185">Reference proteome</keyword>
<feature type="binding site" evidence="4">
    <location>
        <position position="217"/>
    </location>
    <ligand>
        <name>substrate</name>
    </ligand>
</feature>
<proteinExistence type="inferred from homology"/>
<evidence type="ECO:0000313" key="9">
    <source>
        <dbReference type="Proteomes" id="UP000294901"/>
    </source>
</evidence>
<organism evidence="8 9">
    <name type="scientific">Paractinoplanes brasiliensis</name>
    <dbReference type="NCBI Taxonomy" id="52695"/>
    <lineage>
        <taxon>Bacteria</taxon>
        <taxon>Bacillati</taxon>
        <taxon>Actinomycetota</taxon>
        <taxon>Actinomycetes</taxon>
        <taxon>Micromonosporales</taxon>
        <taxon>Micromonosporaceae</taxon>
        <taxon>Paractinoplanes</taxon>
    </lineage>
</organism>
<evidence type="ECO:0000256" key="6">
    <source>
        <dbReference type="SAM" id="SignalP"/>
    </source>
</evidence>
<keyword evidence="2" id="KW-0378">Hydrolase</keyword>
<sequence>MSVNMSRNLSRPVTAVIGAASVLLAAIPAAAAATAPDGPPVAAAPAGTSSDTPLVAAAGAGPDTLLVAGADPDTPLVAGADPDTPPGAPPGVCEPGAPAEPPLPGPTLTAPRLQGGFTFLEGPVWIDRLGALLVSDLRPATGPEQVQPSAIHQLTPGSPAKTFVAASGSNGLALSPDGQQIVAATHDNRNVSAYRLADAARTVIAGNFGGRAFNSPNDVTVRADGVVYFTDPNFQRGRRADEMGGRTGVFRVVDGQVELVDDTVRQPNGIALSPDGRTLYVGAFGENLIYAYAVHPDGSTGERTVFASVGSPDGVTVDCAGNIYWVSHNEGRVHIFSPAGVELGTITAGPNATNAAFGGPDRRTLYITAGRTGDYGISAIELGVPGYPY</sequence>
<dbReference type="Proteomes" id="UP000294901">
    <property type="component" value="Unassembled WGS sequence"/>
</dbReference>
<dbReference type="RefSeq" id="WP_239080643.1">
    <property type="nucleotide sequence ID" value="NZ_BOMD01000104.1"/>
</dbReference>
<dbReference type="Gene3D" id="2.120.10.30">
    <property type="entry name" value="TolB, C-terminal domain"/>
    <property type="match status" value="1"/>
</dbReference>
<feature type="binding site" evidence="4">
    <location>
        <position position="313"/>
    </location>
    <ligand>
        <name>a divalent metal cation</name>
        <dbReference type="ChEBI" id="CHEBI:60240"/>
    </ligand>
</feature>
<comment type="similarity">
    <text evidence="1">Belongs to the SMP-30/CGR1 family.</text>
</comment>
<feature type="domain" description="SMP-30/Gluconolactonase/LRE-like region" evidence="7">
    <location>
        <begin position="121"/>
        <end position="369"/>
    </location>
</feature>
<dbReference type="PANTHER" id="PTHR47572:SF4">
    <property type="entry name" value="LACTONASE DRP35"/>
    <property type="match status" value="1"/>
</dbReference>
<feature type="binding site" evidence="4">
    <location>
        <position position="268"/>
    </location>
    <ligand>
        <name>a divalent metal cation</name>
        <dbReference type="ChEBI" id="CHEBI:60240"/>
    </ligand>
</feature>
<comment type="cofactor">
    <cofactor evidence="4">
        <name>Zn(2+)</name>
        <dbReference type="ChEBI" id="CHEBI:29105"/>
    </cofactor>
    <text evidence="4">Binds 1 divalent metal cation per subunit.</text>
</comment>
<dbReference type="InterPro" id="IPR011042">
    <property type="entry name" value="6-blade_b-propeller_TolB-like"/>
</dbReference>
<dbReference type="InterPro" id="IPR051262">
    <property type="entry name" value="SMP-30/CGR1_Lactonase"/>
</dbReference>
<dbReference type="InterPro" id="IPR005511">
    <property type="entry name" value="SMP-30"/>
</dbReference>
<comment type="caution">
    <text evidence="8">The sequence shown here is derived from an EMBL/GenBank/DDBJ whole genome shotgun (WGS) entry which is preliminary data.</text>
</comment>
<dbReference type="PANTHER" id="PTHR47572">
    <property type="entry name" value="LIPOPROTEIN-RELATED"/>
    <property type="match status" value="1"/>
</dbReference>
<dbReference type="SUPFAM" id="SSF63829">
    <property type="entry name" value="Calcium-dependent phosphotriesterase"/>
    <property type="match status" value="1"/>
</dbReference>
<evidence type="ECO:0000313" key="8">
    <source>
        <dbReference type="EMBL" id="TDO36531.1"/>
    </source>
</evidence>
<feature type="chain" id="PRO_5038555192" evidence="6">
    <location>
        <begin position="32"/>
        <end position="389"/>
    </location>
</feature>
<protein>
    <submittedName>
        <fullName evidence="8">Gluconolactonase</fullName>
    </submittedName>
</protein>
<keyword evidence="4" id="KW-0862">Zinc</keyword>
<accession>A0A4R6JMG9</accession>
<evidence type="ECO:0000256" key="2">
    <source>
        <dbReference type="ARBA" id="ARBA00022801"/>
    </source>
</evidence>
<evidence type="ECO:0000256" key="1">
    <source>
        <dbReference type="ARBA" id="ARBA00008853"/>
    </source>
</evidence>
<feature type="signal peptide" evidence="6">
    <location>
        <begin position="1"/>
        <end position="31"/>
    </location>
</feature>
<reference evidence="8 9" key="1">
    <citation type="submission" date="2019-03" db="EMBL/GenBank/DDBJ databases">
        <title>Sequencing the genomes of 1000 actinobacteria strains.</title>
        <authorList>
            <person name="Klenk H.-P."/>
        </authorList>
    </citation>
    <scope>NUCLEOTIDE SEQUENCE [LARGE SCALE GENOMIC DNA]</scope>
    <source>
        <strain evidence="8 9">DSM 43805</strain>
    </source>
</reference>
<keyword evidence="6" id="KW-0732">Signal</keyword>
<name>A0A4R6JMG9_9ACTN</name>
<dbReference type="EMBL" id="SNWR01000001">
    <property type="protein sequence ID" value="TDO36531.1"/>
    <property type="molecule type" value="Genomic_DNA"/>
</dbReference>
<evidence type="ECO:0000256" key="3">
    <source>
        <dbReference type="PIRSR" id="PIRSR605511-1"/>
    </source>
</evidence>
<feature type="binding site" evidence="4">
    <location>
        <position position="121"/>
    </location>
    <ligand>
        <name>substrate</name>
    </ligand>
</feature>
<feature type="region of interest" description="Disordered" evidence="5">
    <location>
        <begin position="69"/>
        <end position="104"/>
    </location>
</feature>
<dbReference type="GO" id="GO:0016787">
    <property type="term" value="F:hydrolase activity"/>
    <property type="evidence" value="ECO:0007669"/>
    <property type="project" value="UniProtKB-KW"/>
</dbReference>
<dbReference type="AlphaFoldDB" id="A0A4R6JMG9"/>
<dbReference type="GO" id="GO:0046872">
    <property type="term" value="F:metal ion binding"/>
    <property type="evidence" value="ECO:0007669"/>
    <property type="project" value="UniProtKB-KW"/>
</dbReference>